<proteinExistence type="predicted"/>
<dbReference type="InterPro" id="IPR053140">
    <property type="entry name" value="GDSL_Rv0518-like"/>
</dbReference>
<dbReference type="Proteomes" id="UP001141259">
    <property type="component" value="Unassembled WGS sequence"/>
</dbReference>
<organism evidence="2 3">
    <name type="scientific">Umezawaea endophytica</name>
    <dbReference type="NCBI Taxonomy" id="1654476"/>
    <lineage>
        <taxon>Bacteria</taxon>
        <taxon>Bacillati</taxon>
        <taxon>Actinomycetota</taxon>
        <taxon>Actinomycetes</taxon>
        <taxon>Pseudonocardiales</taxon>
        <taxon>Pseudonocardiaceae</taxon>
        <taxon>Umezawaea</taxon>
    </lineage>
</organism>
<sequence>MLLVLTGTSGARPPGVPDGWVGTWGGAAAAGVGEGYANYSIRNVVHTSVGGSAVRVRLSNRFGTQPAVMGRVSVAVAAAPGSAAAAEGTMRGVTFGGVESITIPAGAEVVSDSVALRVPRDGDLLVSTYTPVASGPVTYHGLATQTSFFTRAGDFVLEASGVSYGERTSAWHYVSGVDVRGSGAAGTVVAFGDSITDGAGATSGANRRWPDLLADRLRGRLGVVNSGISGNRVLLDGGGFGVNALARFDSDVVDVTGVRSVILLEGINDIQQVPHQTDPGVVVAAYRQFVVQAHARGIRVVGGTVLPFKGWRVYDPELEAVRQGLNSFIRTGGVFDAVIDFDAVMRDSVDPLVMRAEYDSGDHLHPNDAGYQAMADAVDLGKL</sequence>
<name>A0A9X3ALE5_9PSEU</name>
<dbReference type="InterPro" id="IPR036514">
    <property type="entry name" value="SGNH_hydro_sf"/>
</dbReference>
<protein>
    <submittedName>
        <fullName evidence="2">SGNH/GDSL hydrolase family protein</fullName>
    </submittedName>
</protein>
<feature type="domain" description="SGNH hydrolase-type esterase" evidence="1">
    <location>
        <begin position="190"/>
        <end position="373"/>
    </location>
</feature>
<dbReference type="CDD" id="cd01830">
    <property type="entry name" value="XynE_like"/>
    <property type="match status" value="1"/>
</dbReference>
<dbReference type="PANTHER" id="PTHR43784:SF2">
    <property type="entry name" value="GDSL-LIKE LIPASE_ACYLHYDROLASE, PUTATIVE (AFU_ORTHOLOGUE AFUA_2G00820)-RELATED"/>
    <property type="match status" value="1"/>
</dbReference>
<keyword evidence="3" id="KW-1185">Reference proteome</keyword>
<keyword evidence="2" id="KW-0378">Hydrolase</keyword>
<dbReference type="PANTHER" id="PTHR43784">
    <property type="entry name" value="GDSL-LIKE LIPASE/ACYLHYDROLASE, PUTATIVE (AFU_ORTHOLOGUE AFUA_2G00820)-RELATED"/>
    <property type="match status" value="1"/>
</dbReference>
<evidence type="ECO:0000313" key="3">
    <source>
        <dbReference type="Proteomes" id="UP001141259"/>
    </source>
</evidence>
<dbReference type="Pfam" id="PF13472">
    <property type="entry name" value="Lipase_GDSL_2"/>
    <property type="match status" value="1"/>
</dbReference>
<dbReference type="EMBL" id="JANYMP010000044">
    <property type="protein sequence ID" value="MCS7484305.1"/>
    <property type="molecule type" value="Genomic_DNA"/>
</dbReference>
<evidence type="ECO:0000313" key="2">
    <source>
        <dbReference type="EMBL" id="MCS7484305.1"/>
    </source>
</evidence>
<dbReference type="InterPro" id="IPR013830">
    <property type="entry name" value="SGNH_hydro"/>
</dbReference>
<comment type="caution">
    <text evidence="2">The sequence shown here is derived from an EMBL/GenBank/DDBJ whole genome shotgun (WGS) entry which is preliminary data.</text>
</comment>
<dbReference type="SUPFAM" id="SSF52266">
    <property type="entry name" value="SGNH hydrolase"/>
    <property type="match status" value="1"/>
</dbReference>
<dbReference type="Gene3D" id="3.40.50.1110">
    <property type="entry name" value="SGNH hydrolase"/>
    <property type="match status" value="1"/>
</dbReference>
<reference evidence="2" key="1">
    <citation type="submission" date="2022-08" db="EMBL/GenBank/DDBJ databases">
        <authorList>
            <person name="Tistechok S."/>
            <person name="Samborskyy M."/>
            <person name="Roman I."/>
        </authorList>
    </citation>
    <scope>NUCLEOTIDE SEQUENCE</scope>
    <source>
        <strain evidence="2">DSM 103496</strain>
    </source>
</reference>
<dbReference type="GO" id="GO:0016787">
    <property type="term" value="F:hydrolase activity"/>
    <property type="evidence" value="ECO:0007669"/>
    <property type="project" value="UniProtKB-KW"/>
</dbReference>
<dbReference type="AlphaFoldDB" id="A0A9X3ALE5"/>
<evidence type="ECO:0000259" key="1">
    <source>
        <dbReference type="Pfam" id="PF13472"/>
    </source>
</evidence>
<gene>
    <name evidence="2" type="ORF">NZH93_46385</name>
</gene>
<accession>A0A9X3ALE5</accession>